<dbReference type="KEGG" id="pcav:D3880_13570"/>
<dbReference type="EMBL" id="CP032419">
    <property type="protein sequence ID" value="AYC33316.1"/>
    <property type="molecule type" value="Genomic_DNA"/>
</dbReference>
<sequence>MSHDRNQPGDDRQLEQQLLAHFRQHSQDEPSAELDARILAAARAAQQQSAPAMSWSERLHAWLFGAGARQHWSLAVAGLACLGIGVSLTWRTLEQAPPSFDAAAPAVLSAPTPASPASAPLQREALPEAPAQSKLLAAPPAAAKRELRQQDMTAASPAAELADQLPAEPQRSLQRLLELRRAGQHEQAEQLQRQLLRDYPQLDIAAELKRLEQAP</sequence>
<feature type="region of interest" description="Disordered" evidence="1">
    <location>
        <begin position="1"/>
        <end position="32"/>
    </location>
</feature>
<feature type="region of interest" description="Disordered" evidence="1">
    <location>
        <begin position="140"/>
        <end position="169"/>
    </location>
</feature>
<organism evidence="2 3">
    <name type="scientific">Pseudomonas cavernae</name>
    <dbReference type="NCBI Taxonomy" id="2320867"/>
    <lineage>
        <taxon>Bacteria</taxon>
        <taxon>Pseudomonadati</taxon>
        <taxon>Pseudomonadota</taxon>
        <taxon>Gammaproteobacteria</taxon>
        <taxon>Pseudomonadales</taxon>
        <taxon>Pseudomonadaceae</taxon>
        <taxon>Pseudomonas</taxon>
    </lineage>
</organism>
<proteinExistence type="predicted"/>
<protein>
    <submittedName>
        <fullName evidence="2">Uncharacterized protein</fullName>
    </submittedName>
</protein>
<keyword evidence="3" id="KW-1185">Reference proteome</keyword>
<name>A0A385Z2J8_9PSED</name>
<dbReference type="AlphaFoldDB" id="A0A385Z2J8"/>
<dbReference type="Proteomes" id="UP000265560">
    <property type="component" value="Chromosome"/>
</dbReference>
<evidence type="ECO:0000313" key="2">
    <source>
        <dbReference type="EMBL" id="AYC33316.1"/>
    </source>
</evidence>
<reference evidence="3" key="1">
    <citation type="submission" date="2018-09" db="EMBL/GenBank/DDBJ databases">
        <authorList>
            <person name="Zhu H."/>
        </authorList>
    </citation>
    <scope>NUCLEOTIDE SEQUENCE [LARGE SCALE GENOMIC DNA]</scope>
    <source>
        <strain evidence="3">K2W31S-8</strain>
    </source>
</reference>
<gene>
    <name evidence="2" type="ORF">D3880_13570</name>
</gene>
<accession>A0A385Z2J8</accession>
<evidence type="ECO:0000313" key="3">
    <source>
        <dbReference type="Proteomes" id="UP000265560"/>
    </source>
</evidence>
<dbReference type="OrthoDB" id="6891789at2"/>
<evidence type="ECO:0000256" key="1">
    <source>
        <dbReference type="SAM" id="MobiDB-lite"/>
    </source>
</evidence>
<feature type="compositionally biased region" description="Basic and acidic residues" evidence="1">
    <location>
        <begin position="1"/>
        <end position="14"/>
    </location>
</feature>
<dbReference type="RefSeq" id="WP_119893974.1">
    <property type="nucleotide sequence ID" value="NZ_CP032419.1"/>
</dbReference>